<sequence>MTRLEELAQAQRWLAAFRPLPEAVALAPETRGQIGDWLPAS</sequence>
<evidence type="ECO:0000313" key="1">
    <source>
        <dbReference type="EMBL" id="AIE86184.1"/>
    </source>
</evidence>
<dbReference type="KEGG" id="fgi:OP10G_2816"/>
<gene>
    <name evidence="1" type="ORF">OP10G_2816</name>
</gene>
<dbReference type="Proteomes" id="UP000027982">
    <property type="component" value="Chromosome"/>
</dbReference>
<proteinExistence type="predicted"/>
<name>A0A068NX39_FIMGI</name>
<dbReference type="STRING" id="661478.OP10G_2816"/>
<dbReference type="RefSeq" id="WP_265101624.1">
    <property type="nucleotide sequence ID" value="NZ_CP007139.1"/>
</dbReference>
<keyword evidence="2" id="KW-1185">Reference proteome</keyword>
<protein>
    <submittedName>
        <fullName evidence="1">Uncharacterized protein</fullName>
    </submittedName>
</protein>
<dbReference type="AlphaFoldDB" id="A0A068NX39"/>
<evidence type="ECO:0000313" key="2">
    <source>
        <dbReference type="Proteomes" id="UP000027982"/>
    </source>
</evidence>
<dbReference type="HOGENOM" id="CLU_3270383_0_0_0"/>
<reference evidence="1 2" key="1">
    <citation type="journal article" date="2014" name="PLoS ONE">
        <title>The first complete genome sequence of the class fimbriimonadia in the phylum armatimonadetes.</title>
        <authorList>
            <person name="Hu Z.Y."/>
            <person name="Wang Y.Z."/>
            <person name="Im W.T."/>
            <person name="Wang S.Y."/>
            <person name="Zhao G.P."/>
            <person name="Zheng H.J."/>
            <person name="Quan Z.X."/>
        </authorList>
    </citation>
    <scope>NUCLEOTIDE SEQUENCE [LARGE SCALE GENOMIC DNA]</scope>
    <source>
        <strain evidence="1">Gsoil 348</strain>
    </source>
</reference>
<organism evidence="1 2">
    <name type="scientific">Fimbriimonas ginsengisoli Gsoil 348</name>
    <dbReference type="NCBI Taxonomy" id="661478"/>
    <lineage>
        <taxon>Bacteria</taxon>
        <taxon>Bacillati</taxon>
        <taxon>Armatimonadota</taxon>
        <taxon>Fimbriimonadia</taxon>
        <taxon>Fimbriimonadales</taxon>
        <taxon>Fimbriimonadaceae</taxon>
        <taxon>Fimbriimonas</taxon>
    </lineage>
</organism>
<dbReference type="EMBL" id="CP007139">
    <property type="protein sequence ID" value="AIE86184.1"/>
    <property type="molecule type" value="Genomic_DNA"/>
</dbReference>
<accession>A0A068NX39</accession>